<feature type="compositionally biased region" description="Low complexity" evidence="1">
    <location>
        <begin position="87"/>
        <end position="101"/>
    </location>
</feature>
<proteinExistence type="predicted"/>
<feature type="region of interest" description="Disordered" evidence="1">
    <location>
        <begin position="58"/>
        <end position="143"/>
    </location>
</feature>
<evidence type="ECO:0000313" key="2">
    <source>
        <dbReference type="EMBL" id="OBZ77864.1"/>
    </source>
</evidence>
<protein>
    <submittedName>
        <fullName evidence="2">Uncharacterized protein</fullName>
    </submittedName>
</protein>
<evidence type="ECO:0000313" key="3">
    <source>
        <dbReference type="Proteomes" id="UP000092993"/>
    </source>
</evidence>
<feature type="compositionally biased region" description="Low complexity" evidence="1">
    <location>
        <begin position="58"/>
        <end position="80"/>
    </location>
</feature>
<accession>A0A1C7MSD3</accession>
<dbReference type="Proteomes" id="UP000092993">
    <property type="component" value="Unassembled WGS sequence"/>
</dbReference>
<organism evidence="2 3">
    <name type="scientific">Grifola frondosa</name>
    <name type="common">Maitake</name>
    <name type="synonym">Polyporus frondosus</name>
    <dbReference type="NCBI Taxonomy" id="5627"/>
    <lineage>
        <taxon>Eukaryota</taxon>
        <taxon>Fungi</taxon>
        <taxon>Dikarya</taxon>
        <taxon>Basidiomycota</taxon>
        <taxon>Agaricomycotina</taxon>
        <taxon>Agaricomycetes</taxon>
        <taxon>Polyporales</taxon>
        <taxon>Grifolaceae</taxon>
        <taxon>Grifola</taxon>
    </lineage>
</organism>
<dbReference type="AlphaFoldDB" id="A0A1C7MSD3"/>
<sequence length="143" mass="13996">MKHCGPCLEAALLKNAKEAKASSPATRKPSMDEAPPSEPLHPAAPIVPPALPAAVAIAAASGTTDPSAAGPAPTAAASGPAIPPHPTTVAGPAPTAAAPGLAIPPCPTMGGITICTGEPRPHPEPDVIELSSDDDEPWAHCPA</sequence>
<gene>
    <name evidence="2" type="ORF">A0H81_02834</name>
</gene>
<comment type="caution">
    <text evidence="2">The sequence shown here is derived from an EMBL/GenBank/DDBJ whole genome shotgun (WGS) entry which is preliminary data.</text>
</comment>
<dbReference type="EMBL" id="LUGG01000002">
    <property type="protein sequence ID" value="OBZ77864.1"/>
    <property type="molecule type" value="Genomic_DNA"/>
</dbReference>
<name>A0A1C7MSD3_GRIFR</name>
<evidence type="ECO:0000256" key="1">
    <source>
        <dbReference type="SAM" id="MobiDB-lite"/>
    </source>
</evidence>
<keyword evidence="3" id="KW-1185">Reference proteome</keyword>
<feature type="region of interest" description="Disordered" evidence="1">
    <location>
        <begin position="16"/>
        <end position="46"/>
    </location>
</feature>
<reference evidence="2 3" key="1">
    <citation type="submission" date="2016-03" db="EMBL/GenBank/DDBJ databases">
        <title>Whole genome sequencing of Grifola frondosa 9006-11.</title>
        <authorList>
            <person name="Min B."/>
            <person name="Park H."/>
            <person name="Kim J.-G."/>
            <person name="Cho H."/>
            <person name="Oh Y.-L."/>
            <person name="Kong W.-S."/>
            <person name="Choi I.-G."/>
        </authorList>
    </citation>
    <scope>NUCLEOTIDE SEQUENCE [LARGE SCALE GENOMIC DNA]</scope>
    <source>
        <strain evidence="2 3">9006-11</strain>
    </source>
</reference>